<comment type="caution">
    <text evidence="4">The sequence shown here is derived from an EMBL/GenBank/DDBJ whole genome shotgun (WGS) entry which is preliminary data.</text>
</comment>
<dbReference type="GO" id="GO:0005829">
    <property type="term" value="C:cytosol"/>
    <property type="evidence" value="ECO:0007669"/>
    <property type="project" value="TreeGrafter"/>
</dbReference>
<dbReference type="Pfam" id="PF02734">
    <property type="entry name" value="Dak2"/>
    <property type="match status" value="1"/>
</dbReference>
<dbReference type="SUPFAM" id="SSF101473">
    <property type="entry name" value="DhaL-like"/>
    <property type="match status" value="1"/>
</dbReference>
<dbReference type="AlphaFoldDB" id="X1EEX0"/>
<keyword evidence="1" id="KW-0808">Transferase</keyword>
<dbReference type="InterPro" id="IPR012737">
    <property type="entry name" value="DhaK_L_YcgS"/>
</dbReference>
<dbReference type="PROSITE" id="PS51480">
    <property type="entry name" value="DHAL"/>
    <property type="match status" value="1"/>
</dbReference>
<dbReference type="PANTHER" id="PTHR28629:SF4">
    <property type="entry name" value="TRIOKINASE_FMN CYCLASE"/>
    <property type="match status" value="1"/>
</dbReference>
<evidence type="ECO:0000256" key="2">
    <source>
        <dbReference type="ARBA" id="ARBA00022777"/>
    </source>
</evidence>
<protein>
    <recommendedName>
        <fullName evidence="3">DhaL domain-containing protein</fullName>
    </recommendedName>
</protein>
<accession>X1EEX0</accession>
<dbReference type="InterPro" id="IPR004007">
    <property type="entry name" value="DhaL_dom"/>
</dbReference>
<dbReference type="InterPro" id="IPR036117">
    <property type="entry name" value="DhaL_dom_sf"/>
</dbReference>
<dbReference type="GO" id="GO:0004371">
    <property type="term" value="F:glycerone kinase activity"/>
    <property type="evidence" value="ECO:0007669"/>
    <property type="project" value="InterPro"/>
</dbReference>
<dbReference type="PANTHER" id="PTHR28629">
    <property type="entry name" value="TRIOKINASE/FMN CYCLASE"/>
    <property type="match status" value="1"/>
</dbReference>
<organism evidence="4">
    <name type="scientific">marine sediment metagenome</name>
    <dbReference type="NCBI Taxonomy" id="412755"/>
    <lineage>
        <taxon>unclassified sequences</taxon>
        <taxon>metagenomes</taxon>
        <taxon>ecological metagenomes</taxon>
    </lineage>
</organism>
<keyword evidence="2" id="KW-0418">Kinase</keyword>
<feature type="domain" description="DhaL" evidence="3">
    <location>
        <begin position="1"/>
        <end position="188"/>
    </location>
</feature>
<dbReference type="EMBL" id="BARU01011588">
    <property type="protein sequence ID" value="GAH31831.1"/>
    <property type="molecule type" value="Genomic_DNA"/>
</dbReference>
<name>X1EEX0_9ZZZZ</name>
<dbReference type="FunFam" id="1.25.40.340:FF:000002">
    <property type="entry name" value="Dihydroxyacetone kinase, L subunit"/>
    <property type="match status" value="1"/>
</dbReference>
<feature type="non-terminal residue" evidence="4">
    <location>
        <position position="1"/>
    </location>
</feature>
<evidence type="ECO:0000256" key="1">
    <source>
        <dbReference type="ARBA" id="ARBA00022679"/>
    </source>
</evidence>
<evidence type="ECO:0000259" key="3">
    <source>
        <dbReference type="PROSITE" id="PS51480"/>
    </source>
</evidence>
<proteinExistence type="predicted"/>
<reference evidence="4" key="1">
    <citation type="journal article" date="2014" name="Front. Microbiol.">
        <title>High frequency of phylogenetically diverse reductive dehalogenase-homologous genes in deep subseafloor sedimentary metagenomes.</title>
        <authorList>
            <person name="Kawai M."/>
            <person name="Futagami T."/>
            <person name="Toyoda A."/>
            <person name="Takaki Y."/>
            <person name="Nishi S."/>
            <person name="Hori S."/>
            <person name="Arai W."/>
            <person name="Tsubouchi T."/>
            <person name="Morono Y."/>
            <person name="Uchiyama I."/>
            <person name="Ito T."/>
            <person name="Fujiyama A."/>
            <person name="Inagaki F."/>
            <person name="Takami H."/>
        </authorList>
    </citation>
    <scope>NUCLEOTIDE SEQUENCE</scope>
    <source>
        <strain evidence="4">Expedition CK06-06</strain>
    </source>
</reference>
<dbReference type="GO" id="GO:0019563">
    <property type="term" value="P:glycerol catabolic process"/>
    <property type="evidence" value="ECO:0007669"/>
    <property type="project" value="TreeGrafter"/>
</dbReference>
<dbReference type="Gene3D" id="1.25.40.340">
    <property type="match status" value="1"/>
</dbReference>
<sequence length="198" mass="21529">TIEDNVDYLTELDAKIGDGDHGVNMSKGFKMIKKKLSTEVFSDIGEMLITSGRVLLDQIGGAMGPLYGGGLVSAGMALKGKTTIAKNDLYILFSSILASVKSLGGAKLGNKTMVDTLEPFVVEYKKQMKKNDLIDTFKKALTKAKEGMESTRNMISKVGRSSRLLERSKGHIDVGAASSYLILKSFYKYLKNMKGAKN</sequence>
<evidence type="ECO:0000313" key="4">
    <source>
        <dbReference type="EMBL" id="GAH31831.1"/>
    </source>
</evidence>
<gene>
    <name evidence="4" type="ORF">S03H2_21707</name>
</gene>
<dbReference type="InterPro" id="IPR050861">
    <property type="entry name" value="Dihydroxyacetone_Kinase"/>
</dbReference>
<dbReference type="NCBIfam" id="TIGR02365">
    <property type="entry name" value="dha_L_ycgS"/>
    <property type="match status" value="1"/>
</dbReference>
<dbReference type="SMART" id="SM01120">
    <property type="entry name" value="Dak2"/>
    <property type="match status" value="1"/>
</dbReference>